<keyword evidence="3" id="KW-1185">Reference proteome</keyword>
<evidence type="ECO:0000259" key="1">
    <source>
        <dbReference type="Pfam" id="PF00561"/>
    </source>
</evidence>
<dbReference type="InterPro" id="IPR000073">
    <property type="entry name" value="AB_hydrolase_1"/>
</dbReference>
<dbReference type="PANTHER" id="PTHR43798">
    <property type="entry name" value="MONOACYLGLYCEROL LIPASE"/>
    <property type="match status" value="1"/>
</dbReference>
<gene>
    <name evidence="2" type="ORF">CMC5_044030</name>
</gene>
<dbReference type="InterPro" id="IPR050266">
    <property type="entry name" value="AB_hydrolase_sf"/>
</dbReference>
<proteinExistence type="predicted"/>
<dbReference type="InterPro" id="IPR029058">
    <property type="entry name" value="AB_hydrolase_fold"/>
</dbReference>
<dbReference type="PRINTS" id="PR00412">
    <property type="entry name" value="EPOXHYDRLASE"/>
</dbReference>
<organism evidence="2 3">
    <name type="scientific">Chondromyces crocatus</name>
    <dbReference type="NCBI Taxonomy" id="52"/>
    <lineage>
        <taxon>Bacteria</taxon>
        <taxon>Pseudomonadati</taxon>
        <taxon>Myxococcota</taxon>
        <taxon>Polyangia</taxon>
        <taxon>Polyangiales</taxon>
        <taxon>Polyangiaceae</taxon>
        <taxon>Chondromyces</taxon>
    </lineage>
</organism>
<dbReference type="GO" id="GO:0016787">
    <property type="term" value="F:hydrolase activity"/>
    <property type="evidence" value="ECO:0007669"/>
    <property type="project" value="UniProtKB-KW"/>
</dbReference>
<feature type="domain" description="AB hydrolase-1" evidence="1">
    <location>
        <begin position="28"/>
        <end position="270"/>
    </location>
</feature>
<evidence type="ECO:0000313" key="2">
    <source>
        <dbReference type="EMBL" id="AKT40250.1"/>
    </source>
</evidence>
<dbReference type="AlphaFoldDB" id="A0A0K1EHA8"/>
<sequence>MHANPVTVHDVDLPEGRIRYLRAGTSGPAVLLLHGSMLDTAKLAWGRVMPALAGSFQVFAPDWPRHGGSRPWRGAADQPALEQCLDRLLDHWGLPCASLVGHSMGGGVAAGYAITRPERVQRLVLVAPGAIEDERVAQRTVYLLFQSPRALRWMTAWYARSPKRVRSATLAGLVDGEKNPDAEELSALAQEEMLAKQAAGDLIFDEWQIGSFGWDRMRLNHRPRLPEITAPTLLVHGREDTLVPVACMEDAARLIPGAKLLRVERAGHWVPRDRPEAFNAALLSFLQPLLG</sequence>
<keyword evidence="2" id="KW-0378">Hydrolase</keyword>
<evidence type="ECO:0000313" key="3">
    <source>
        <dbReference type="Proteomes" id="UP000067626"/>
    </source>
</evidence>
<accession>A0A0K1EHA8</accession>
<dbReference type="PANTHER" id="PTHR43798:SF33">
    <property type="entry name" value="HYDROLASE, PUTATIVE (AFU_ORTHOLOGUE AFUA_2G14860)-RELATED"/>
    <property type="match status" value="1"/>
</dbReference>
<dbReference type="Gene3D" id="3.40.50.1820">
    <property type="entry name" value="alpha/beta hydrolase"/>
    <property type="match status" value="1"/>
</dbReference>
<dbReference type="Proteomes" id="UP000067626">
    <property type="component" value="Chromosome"/>
</dbReference>
<dbReference type="KEGG" id="ccro:CMC5_044030"/>
<dbReference type="RefSeq" id="WP_050436048.1">
    <property type="nucleotide sequence ID" value="NZ_CP012159.1"/>
</dbReference>
<dbReference type="PRINTS" id="PR00111">
    <property type="entry name" value="ABHYDROLASE"/>
</dbReference>
<dbReference type="SUPFAM" id="SSF53474">
    <property type="entry name" value="alpha/beta-Hydrolases"/>
    <property type="match status" value="1"/>
</dbReference>
<dbReference type="GO" id="GO:0016020">
    <property type="term" value="C:membrane"/>
    <property type="evidence" value="ECO:0007669"/>
    <property type="project" value="TreeGrafter"/>
</dbReference>
<reference evidence="2 3" key="1">
    <citation type="submission" date="2015-07" db="EMBL/GenBank/DDBJ databases">
        <title>Genome analysis of myxobacterium Chondromyces crocatus Cm c5 reveals a high potential for natural compound synthesis and the genetic basis for the loss of fruiting body formation.</title>
        <authorList>
            <person name="Zaburannyi N."/>
            <person name="Bunk B."/>
            <person name="Maier J."/>
            <person name="Overmann J."/>
            <person name="Mueller R."/>
        </authorList>
    </citation>
    <scope>NUCLEOTIDE SEQUENCE [LARGE SCALE GENOMIC DNA]</scope>
    <source>
        <strain evidence="2 3">Cm c5</strain>
    </source>
</reference>
<dbReference type="OrthoDB" id="3663240at2"/>
<dbReference type="EMBL" id="CP012159">
    <property type="protein sequence ID" value="AKT40250.1"/>
    <property type="molecule type" value="Genomic_DNA"/>
</dbReference>
<dbReference type="InterPro" id="IPR000639">
    <property type="entry name" value="Epox_hydrolase-like"/>
</dbReference>
<protein>
    <submittedName>
        <fullName evidence="2">Alpha/beta hydrolase</fullName>
    </submittedName>
</protein>
<dbReference type="STRING" id="52.CMC5_044030"/>
<name>A0A0K1EHA8_CHOCO</name>
<dbReference type="Pfam" id="PF00561">
    <property type="entry name" value="Abhydrolase_1"/>
    <property type="match status" value="1"/>
</dbReference>